<sequence length="397" mass="45284">MFSFLRDRIAPPAIPDRRPSTAFLLPTNDIDVRIGKPPRTRLVHVPYSAMKASPTLLSQLSHGATIVNADPIIFEIALEYLEQTTFLGRLRLVSRNPFEKLIGSSDMMLKLAKAWHLRNMLELPQMQNRLIDTFSACYRQFLEGRMRMPLCREPFEYLRDHMGYHTKCEKFLIEFYAGLARHGEDFRPEDLVGLPKDIVKELQYTRSDISVRRILGDRIAQGNFCFKVGKNDNTQRFKLQVLSPQPSPVLFDVPTPSPKRSLARSMSSLTSYFSGTTIQSTASNQARRRRVSFPLLMDLGRDHGRAVSRTLEPALRSSLAPTSRRPPPSSRTSSTSYFPEQAPFVHSSADLRHKSALPELEHDSTDDESVVYDLLSSDLRWRQDSHQIDQRGVAEKP</sequence>
<reference evidence="2" key="1">
    <citation type="journal article" date="2020" name="Stud. Mycol.">
        <title>101 Dothideomycetes genomes: a test case for predicting lifestyles and emergence of pathogens.</title>
        <authorList>
            <person name="Haridas S."/>
            <person name="Albert R."/>
            <person name="Binder M."/>
            <person name="Bloem J."/>
            <person name="Labutti K."/>
            <person name="Salamov A."/>
            <person name="Andreopoulos B."/>
            <person name="Baker S."/>
            <person name="Barry K."/>
            <person name="Bills G."/>
            <person name="Bluhm B."/>
            <person name="Cannon C."/>
            <person name="Castanera R."/>
            <person name="Culley D."/>
            <person name="Daum C."/>
            <person name="Ezra D."/>
            <person name="Gonzalez J."/>
            <person name="Henrissat B."/>
            <person name="Kuo A."/>
            <person name="Liang C."/>
            <person name="Lipzen A."/>
            <person name="Lutzoni F."/>
            <person name="Magnuson J."/>
            <person name="Mondo S."/>
            <person name="Nolan M."/>
            <person name="Ohm R."/>
            <person name="Pangilinan J."/>
            <person name="Park H.-J."/>
            <person name="Ramirez L."/>
            <person name="Alfaro M."/>
            <person name="Sun H."/>
            <person name="Tritt A."/>
            <person name="Yoshinaga Y."/>
            <person name="Zwiers L.-H."/>
            <person name="Turgeon B."/>
            <person name="Goodwin S."/>
            <person name="Spatafora J."/>
            <person name="Crous P."/>
            <person name="Grigoriev I."/>
        </authorList>
    </citation>
    <scope>NUCLEOTIDE SEQUENCE</scope>
    <source>
        <strain evidence="2">CBS 113818</strain>
    </source>
</reference>
<accession>A0A6A7A8D9</accession>
<organism evidence="2 3">
    <name type="scientific">Ophiobolus disseminans</name>
    <dbReference type="NCBI Taxonomy" id="1469910"/>
    <lineage>
        <taxon>Eukaryota</taxon>
        <taxon>Fungi</taxon>
        <taxon>Dikarya</taxon>
        <taxon>Ascomycota</taxon>
        <taxon>Pezizomycotina</taxon>
        <taxon>Dothideomycetes</taxon>
        <taxon>Pleosporomycetidae</taxon>
        <taxon>Pleosporales</taxon>
        <taxon>Pleosporineae</taxon>
        <taxon>Phaeosphaeriaceae</taxon>
        <taxon>Ophiobolus</taxon>
    </lineage>
</organism>
<protein>
    <submittedName>
        <fullName evidence="2">Uncharacterized protein</fullName>
    </submittedName>
</protein>
<name>A0A6A7A8D9_9PLEO</name>
<dbReference type="AlphaFoldDB" id="A0A6A7A8D9"/>
<keyword evidence="3" id="KW-1185">Reference proteome</keyword>
<proteinExistence type="predicted"/>
<evidence type="ECO:0000256" key="1">
    <source>
        <dbReference type="SAM" id="MobiDB-lite"/>
    </source>
</evidence>
<gene>
    <name evidence="2" type="ORF">CC86DRAFT_465149</name>
</gene>
<feature type="region of interest" description="Disordered" evidence="1">
    <location>
        <begin position="307"/>
        <end position="340"/>
    </location>
</feature>
<dbReference type="EMBL" id="MU006221">
    <property type="protein sequence ID" value="KAF2829561.1"/>
    <property type="molecule type" value="Genomic_DNA"/>
</dbReference>
<feature type="compositionally biased region" description="Low complexity" evidence="1">
    <location>
        <begin position="314"/>
        <end position="323"/>
    </location>
</feature>
<dbReference type="Proteomes" id="UP000799424">
    <property type="component" value="Unassembled WGS sequence"/>
</dbReference>
<dbReference type="OrthoDB" id="3794105at2759"/>
<evidence type="ECO:0000313" key="3">
    <source>
        <dbReference type="Proteomes" id="UP000799424"/>
    </source>
</evidence>
<evidence type="ECO:0000313" key="2">
    <source>
        <dbReference type="EMBL" id="KAF2829561.1"/>
    </source>
</evidence>